<dbReference type="InterPro" id="IPR002110">
    <property type="entry name" value="Ankyrin_rpt"/>
</dbReference>
<feature type="non-terminal residue" evidence="6">
    <location>
        <position position="1"/>
    </location>
</feature>
<dbReference type="Gene3D" id="3.40.50.300">
    <property type="entry name" value="P-loop containing nucleotide triphosphate hydrolases"/>
    <property type="match status" value="2"/>
</dbReference>
<dbReference type="InterPro" id="IPR053137">
    <property type="entry name" value="NLR-like"/>
</dbReference>
<dbReference type="EMBL" id="CABFNQ020000740">
    <property type="protein sequence ID" value="CAH0029952.1"/>
    <property type="molecule type" value="Genomic_DNA"/>
</dbReference>
<dbReference type="GO" id="GO:0009116">
    <property type="term" value="P:nucleoside metabolic process"/>
    <property type="evidence" value="ECO:0007669"/>
    <property type="project" value="InterPro"/>
</dbReference>
<dbReference type="Pfam" id="PF12796">
    <property type="entry name" value="Ank_2"/>
    <property type="match status" value="2"/>
</dbReference>
<dbReference type="SUPFAM" id="SSF48403">
    <property type="entry name" value="Ankyrin repeat"/>
    <property type="match status" value="1"/>
</dbReference>
<feature type="domain" description="Orc1-like AAA ATPase" evidence="4">
    <location>
        <begin position="1316"/>
        <end position="1433"/>
    </location>
</feature>
<organism evidence="6 7">
    <name type="scientific">Clonostachys rhizophaga</name>
    <dbReference type="NCBI Taxonomy" id="160324"/>
    <lineage>
        <taxon>Eukaryota</taxon>
        <taxon>Fungi</taxon>
        <taxon>Dikarya</taxon>
        <taxon>Ascomycota</taxon>
        <taxon>Pezizomycotina</taxon>
        <taxon>Sordariomycetes</taxon>
        <taxon>Hypocreomycetidae</taxon>
        <taxon>Hypocreales</taxon>
        <taxon>Bionectriaceae</taxon>
        <taxon>Clonostachys</taxon>
    </lineage>
</organism>
<dbReference type="Gene3D" id="3.40.50.1580">
    <property type="entry name" value="Nucleoside phosphorylase domain"/>
    <property type="match status" value="1"/>
</dbReference>
<evidence type="ECO:0000256" key="2">
    <source>
        <dbReference type="PROSITE-ProRule" id="PRU00023"/>
    </source>
</evidence>
<evidence type="ECO:0000259" key="3">
    <source>
        <dbReference type="Pfam" id="PF01048"/>
    </source>
</evidence>
<dbReference type="Pfam" id="PF24883">
    <property type="entry name" value="NPHP3_N"/>
    <property type="match status" value="1"/>
</dbReference>
<name>A0A9N9VTS8_9HYPO</name>
<evidence type="ECO:0000259" key="4">
    <source>
        <dbReference type="Pfam" id="PF13191"/>
    </source>
</evidence>
<evidence type="ECO:0000313" key="7">
    <source>
        <dbReference type="Proteomes" id="UP000696573"/>
    </source>
</evidence>
<sequence>MASGHGSKRSLEIEEPSSLLAKRPRWSSSSLDDGFRHEDYTVGWICALPIELAAAKSMLDRVHKPLCPLPGDSNTYTLGNIGLHNIVLACLPLNHYGTNNAAIVAANMRRSYPSIDKRLMVGIGGGLPTTSRDVRLGDIVVGTDVIQFDFGKQVSPNNFKITATPTRPPQLLLTAASNLKATHEARASRVPFLLSDMIQRHPAMCTYARPSDPDYLFYSTYIHGSQGGCDHCDPSKARTRDLRDNAAPLIHYGKVGSSNTVVKDSKTRDKLAEELGIICVEMEAAGLMDGFPCLAIRGICDYADSHKSKNWQRYSAAAAAAYAKELLLEVPGNRICKSPNGDYFTNDVFMSLYECRNALLKSLDFHQIESRHTNIKSAYEKTCQWLHYNSNYHSWLDPNQLSQHHGFLWIIGKPGAGKSTLMKFAYNHATESSRNLAGSANVAFFFNARGEVLEKSTLGMYRSLLFQTFQHFPELAHVLDKFTSKFQRCSGVFEWTVETLQIIISEVVGELDTRSLTLFIDALDECDAEQIRDMVEYFEELGSNAFRNSTKIHICFSSRPYPHVDIQNRIRFTLDEQPEHSEDLAKYVRGKLRAGNSKLATWVYGEILRKSAGIFMWVVLAVDILNGVFRNGQLLQVKRRLQELPPRLGDLFKDILCRDGENMEDLLLCVQWIAFAKRPLTCVEYYFALATCLLPAGTAVDEWDSEIITPEVMKRYVLSSSKGLAEVTTYRNTQTVNFIHESVRDFLIKDNGIQSLWPHLADNFEIHSHERLRQCCYAYLAHDKFIPGDLPSASSIKMKRLRQQVLDKFPFLEYASEYVFHHSEHAATLVPQTTFLREFNIRSWAAQFNLFPTAVHRRLSPSTNLMSIFARLGCPKLAKLVLAWNSGHSVFCLSSDRRTYPLFIAFKEGNIGVVKACLDEEAKVPFEEIVRLDREFISRGYHNSFNTPLHWAASIGNMNLFRHILALAGPDGGSRNRNSLAPLSIAARDGRGDILQLLLQQRSVVIDHTDTYGRTALWHACSNGHENVVELLLATGKAGINKEDSQGRTPLSKAVENGHLAVVNQLLATGKARPDTRCDYGRTLLSYAAISGDIKIRSGDIWGETPLLYASINGHAAIVSSLLATNKVNPNRKGNLERSPLSHAAKDGHTEVVQLLSSLGNVNPDPADSMGRTPLSYASQMGHIGILQLLLTRHEVNINSRDINGKTPMYYAVVGGHNDVVYMLSSRDDIEPDRKDNSRTSPLQLAVLSCNRDIARTLLETGKVNGDVRHPRTGESIIPYASVVLSTPSHSTPTSKGVQRLQVTVCSGLPEKSPYFYGRGEELARVRDCLEPSKPGRKAVLICGIGGSGKTQLVLQYIEQHKTDYTAIIWIDASNKENATRSLEEASTMIAKQWPADLPLHSNGTSNAISHVRPRLQHMRQRKWLLVLDSVDDPNHHLADYIPPCDFGSVIVTSTAFRSCFGFRPGKPIEVEGLDTASSLSLLYRTSTQTGTSEEGKST</sequence>
<dbReference type="InterPro" id="IPR036770">
    <property type="entry name" value="Ankyrin_rpt-contain_sf"/>
</dbReference>
<feature type="repeat" description="ANK" evidence="2">
    <location>
        <begin position="1046"/>
        <end position="1070"/>
    </location>
</feature>
<keyword evidence="2" id="KW-0040">ANK repeat</keyword>
<dbReference type="Proteomes" id="UP000696573">
    <property type="component" value="Unassembled WGS sequence"/>
</dbReference>
<feature type="domain" description="Nucleoside phosphorylase" evidence="3">
    <location>
        <begin position="42"/>
        <end position="314"/>
    </location>
</feature>
<dbReference type="Pfam" id="PF00023">
    <property type="entry name" value="Ank"/>
    <property type="match status" value="1"/>
</dbReference>
<dbReference type="PROSITE" id="PS50297">
    <property type="entry name" value="ANK_REP_REGION"/>
    <property type="match status" value="3"/>
</dbReference>
<comment type="caution">
    <text evidence="6">The sequence shown here is derived from an EMBL/GenBank/DDBJ whole genome shotgun (WGS) entry which is preliminary data.</text>
</comment>
<keyword evidence="1" id="KW-0677">Repeat</keyword>
<dbReference type="SUPFAM" id="SSF52540">
    <property type="entry name" value="P-loop containing nucleoside triphosphate hydrolases"/>
    <property type="match status" value="2"/>
</dbReference>
<dbReference type="Gene3D" id="1.25.40.20">
    <property type="entry name" value="Ankyrin repeat-containing domain"/>
    <property type="match status" value="2"/>
</dbReference>
<evidence type="ECO:0000259" key="5">
    <source>
        <dbReference type="Pfam" id="PF24883"/>
    </source>
</evidence>
<accession>A0A9N9VTS8</accession>
<feature type="repeat" description="ANK" evidence="2">
    <location>
        <begin position="1170"/>
        <end position="1203"/>
    </location>
</feature>
<dbReference type="InterPro" id="IPR041664">
    <property type="entry name" value="AAA_16"/>
</dbReference>
<dbReference type="InterPro" id="IPR000845">
    <property type="entry name" value="Nucleoside_phosphorylase_d"/>
</dbReference>
<dbReference type="Pfam" id="PF01048">
    <property type="entry name" value="PNP_UDP_1"/>
    <property type="match status" value="1"/>
</dbReference>
<feature type="domain" description="Nephrocystin 3-like N-terminal" evidence="5">
    <location>
        <begin position="382"/>
        <end position="559"/>
    </location>
</feature>
<reference evidence="6" key="1">
    <citation type="submission" date="2021-10" db="EMBL/GenBank/DDBJ databases">
        <authorList>
            <person name="Piombo E."/>
        </authorList>
    </citation>
    <scope>NUCLEOTIDE SEQUENCE</scope>
</reference>
<dbReference type="Pfam" id="PF13191">
    <property type="entry name" value="AAA_16"/>
    <property type="match status" value="1"/>
</dbReference>
<dbReference type="InterPro" id="IPR035994">
    <property type="entry name" value="Nucleoside_phosphorylase_sf"/>
</dbReference>
<dbReference type="InterPro" id="IPR056884">
    <property type="entry name" value="NPHP3-like_N"/>
</dbReference>
<evidence type="ECO:0000313" key="6">
    <source>
        <dbReference type="EMBL" id="CAH0029952.1"/>
    </source>
</evidence>
<evidence type="ECO:0008006" key="8">
    <source>
        <dbReference type="Google" id="ProtNLM"/>
    </source>
</evidence>
<dbReference type="InterPro" id="IPR027417">
    <property type="entry name" value="P-loop_NTPase"/>
</dbReference>
<gene>
    <name evidence="6" type="ORF">CRHIZ90672A_00003248</name>
</gene>
<dbReference type="OrthoDB" id="1658288at2759"/>
<dbReference type="SUPFAM" id="SSF53167">
    <property type="entry name" value="Purine and uridine phosphorylases"/>
    <property type="match status" value="1"/>
</dbReference>
<dbReference type="SMART" id="SM00248">
    <property type="entry name" value="ANK"/>
    <property type="match status" value="10"/>
</dbReference>
<dbReference type="PANTHER" id="PTHR46082">
    <property type="entry name" value="ATP/GTP-BINDING PROTEIN-RELATED"/>
    <property type="match status" value="1"/>
</dbReference>
<keyword evidence="7" id="KW-1185">Reference proteome</keyword>
<dbReference type="PROSITE" id="PS50088">
    <property type="entry name" value="ANK_REPEAT"/>
    <property type="match status" value="3"/>
</dbReference>
<evidence type="ECO:0000256" key="1">
    <source>
        <dbReference type="ARBA" id="ARBA00022737"/>
    </source>
</evidence>
<protein>
    <recommendedName>
        <fullName evidence="8">Nucleoside phosphorylase domain-containing protein</fullName>
    </recommendedName>
</protein>
<dbReference type="PANTHER" id="PTHR46082:SF11">
    <property type="entry name" value="AAA+ ATPASE DOMAIN-CONTAINING PROTEIN-RELATED"/>
    <property type="match status" value="1"/>
</dbReference>
<dbReference type="GO" id="GO:0003824">
    <property type="term" value="F:catalytic activity"/>
    <property type="evidence" value="ECO:0007669"/>
    <property type="project" value="InterPro"/>
</dbReference>
<feature type="repeat" description="ANK" evidence="2">
    <location>
        <begin position="1012"/>
        <end position="1036"/>
    </location>
</feature>
<proteinExistence type="predicted"/>